<evidence type="ECO:0000259" key="4">
    <source>
        <dbReference type="PROSITE" id="PS50043"/>
    </source>
</evidence>
<name>A0ABX1C247_9ACTN</name>
<evidence type="ECO:0000313" key="5">
    <source>
        <dbReference type="EMBL" id="NJQ02017.1"/>
    </source>
</evidence>
<keyword evidence="6" id="KW-1185">Reference proteome</keyword>
<feature type="region of interest" description="Disordered" evidence="3">
    <location>
        <begin position="541"/>
        <end position="561"/>
    </location>
</feature>
<evidence type="ECO:0000256" key="3">
    <source>
        <dbReference type="SAM" id="MobiDB-lite"/>
    </source>
</evidence>
<dbReference type="PANTHER" id="PTHR16305">
    <property type="entry name" value="TESTICULAR SOLUBLE ADENYLYL CYCLASE"/>
    <property type="match status" value="1"/>
</dbReference>
<evidence type="ECO:0000313" key="6">
    <source>
        <dbReference type="Proteomes" id="UP000695264"/>
    </source>
</evidence>
<dbReference type="Proteomes" id="UP000695264">
    <property type="component" value="Unassembled WGS sequence"/>
</dbReference>
<sequence>MSPTGRGKGRFAGRYDLLRELSRALDDTAGDGMVRCVVSGEAGIGRTSLLGAFLGGCRARGLHVVPVTAAAGQTWAARGLPEPAGGLCPPGPVPGPAGRATGAVLVAGSPLAGTGAGPAGAAKEPYEPASTGPKGVLAAPGGGGPMVLTVDDANLAGAARLRQVLRIVAEAAGGPRLLVLLTERAGEPPAAPAEYTELTLGARRLTLGGLTLRETGEMLQPLLAGRPGGRLTAACHRLTAGNPYLLALLATHLRDARPRPGIEELDSVVLPAAAGLLVGRAARQHPHAVRLAETVAVAGDSGGAGPALIAHLSGLGLVETLEGLDVLARARLVTDGDELELRHPLLARTLLGSMTRLARNAIHLSAASYLHERHGPAERVADHLSASSVPHHEDWPAGVMLRAADTARQAGHEGTARSYLETVTDTATGDERRRAVLALADLHMGGDPAGGSRELAALLRRADDDPTRGALLARLGRVLSTPGHATGDSAAVLDVAGSELRNTAFEDWPQLQRLALRLTGVSPAEAMNLLLGLPPRLRPDAGTARHRTGTRPRPAGAAGDGPLRTVVEAVATYYGYLMDEGPGRSADRARAVLGRGTRWSEMCPTALAAALTVLVDSGHPTEAAAHLDRIGDTAAGASAAEPYGGRAYLLHVAGHIARVRGDLVTARRLLAECLTVLDGPNATVDAAALRTSAAGMLANVLISQGELGKAQVLLRDGGWLGRLPAGHRHQDLLLARARCAAALGALPDAARDLAELRGRARAGGLRRTGTTLWRAHGVELLDQTGAAAEARALADQQVRFARDSGSAFELGRALRVLARTGDRNAETLLRRAVALLELGHTPLDLAAALTDLADLDARHGRRKESTAALNRAVELAERCGAGELALRAGSRILVLSGDAAMHASLSGVLSLTPREREILVDAMRGLTNRRIAHQRAITRRTVELHLSSAYRKLGVSGRDGFPALFRAPGLWTLLTSAPTARRPEGGRTPGGAGELPPSVGEGEAFGPDREVPGRRPGPDW</sequence>
<keyword evidence="1" id="KW-0547">Nucleotide-binding</keyword>
<feature type="domain" description="HTH luxR-type" evidence="4">
    <location>
        <begin position="904"/>
        <end position="969"/>
    </location>
</feature>
<dbReference type="SUPFAM" id="SSF46894">
    <property type="entry name" value="C-terminal effector domain of the bipartite response regulators"/>
    <property type="match status" value="1"/>
</dbReference>
<dbReference type="Gene3D" id="1.10.10.10">
    <property type="entry name" value="Winged helix-like DNA-binding domain superfamily/Winged helix DNA-binding domain"/>
    <property type="match status" value="1"/>
</dbReference>
<evidence type="ECO:0000256" key="2">
    <source>
        <dbReference type="ARBA" id="ARBA00022840"/>
    </source>
</evidence>
<evidence type="ECO:0000256" key="1">
    <source>
        <dbReference type="ARBA" id="ARBA00022741"/>
    </source>
</evidence>
<gene>
    <name evidence="5" type="ORF">HCK00_16110</name>
</gene>
<proteinExistence type="predicted"/>
<dbReference type="Gene3D" id="1.25.40.10">
    <property type="entry name" value="Tetratricopeptide repeat domain"/>
    <property type="match status" value="1"/>
</dbReference>
<dbReference type="InterPro" id="IPR011990">
    <property type="entry name" value="TPR-like_helical_dom_sf"/>
</dbReference>
<keyword evidence="2" id="KW-0067">ATP-binding</keyword>
<dbReference type="Pfam" id="PF00196">
    <property type="entry name" value="GerE"/>
    <property type="match status" value="1"/>
</dbReference>
<dbReference type="RefSeq" id="WP_168102647.1">
    <property type="nucleotide sequence ID" value="NZ_JAATEN010000011.1"/>
</dbReference>
<dbReference type="PROSITE" id="PS50043">
    <property type="entry name" value="HTH_LUXR_2"/>
    <property type="match status" value="1"/>
</dbReference>
<feature type="region of interest" description="Disordered" evidence="3">
    <location>
        <begin position="976"/>
        <end position="1020"/>
    </location>
</feature>
<protein>
    <recommendedName>
        <fullName evidence="4">HTH luxR-type domain-containing protein</fullName>
    </recommendedName>
</protein>
<dbReference type="InterPro" id="IPR036388">
    <property type="entry name" value="WH-like_DNA-bd_sf"/>
</dbReference>
<comment type="caution">
    <text evidence="5">The sequence shown here is derived from an EMBL/GenBank/DDBJ whole genome shotgun (WGS) entry which is preliminary data.</text>
</comment>
<dbReference type="SMART" id="SM00421">
    <property type="entry name" value="HTH_LUXR"/>
    <property type="match status" value="1"/>
</dbReference>
<dbReference type="EMBL" id="JAATEN010000011">
    <property type="protein sequence ID" value="NJQ02017.1"/>
    <property type="molecule type" value="Genomic_DNA"/>
</dbReference>
<dbReference type="InterPro" id="IPR000792">
    <property type="entry name" value="Tscrpt_reg_LuxR_C"/>
</dbReference>
<dbReference type="PANTHER" id="PTHR16305:SF35">
    <property type="entry name" value="TRANSCRIPTIONAL ACTIVATOR DOMAIN"/>
    <property type="match status" value="1"/>
</dbReference>
<dbReference type="CDD" id="cd06170">
    <property type="entry name" value="LuxR_C_like"/>
    <property type="match status" value="1"/>
</dbReference>
<accession>A0ABX1C247</accession>
<feature type="compositionally biased region" description="Basic and acidic residues" evidence="3">
    <location>
        <begin position="1006"/>
        <end position="1020"/>
    </location>
</feature>
<organism evidence="5 6">
    <name type="scientific">Streptomyces zingiberis</name>
    <dbReference type="NCBI Taxonomy" id="2053010"/>
    <lineage>
        <taxon>Bacteria</taxon>
        <taxon>Bacillati</taxon>
        <taxon>Actinomycetota</taxon>
        <taxon>Actinomycetes</taxon>
        <taxon>Kitasatosporales</taxon>
        <taxon>Streptomycetaceae</taxon>
        <taxon>Streptomyces</taxon>
    </lineage>
</organism>
<reference evidence="5 6" key="1">
    <citation type="submission" date="2020-03" db="EMBL/GenBank/DDBJ databases">
        <title>WGS of actinomycetes isolated from Thailand.</title>
        <authorList>
            <person name="Thawai C."/>
        </authorList>
    </citation>
    <scope>NUCLEOTIDE SEQUENCE [LARGE SCALE GENOMIC DNA]</scope>
    <source>
        <strain evidence="5 6">PLAI 1-29</strain>
    </source>
</reference>
<dbReference type="InterPro" id="IPR016032">
    <property type="entry name" value="Sig_transdc_resp-reg_C-effctor"/>
</dbReference>
<dbReference type="PRINTS" id="PR00038">
    <property type="entry name" value="HTHLUXR"/>
</dbReference>